<feature type="transmembrane region" description="Helical" evidence="9">
    <location>
        <begin position="209"/>
        <end position="227"/>
    </location>
</feature>
<dbReference type="GO" id="GO:0005886">
    <property type="term" value="C:plasma membrane"/>
    <property type="evidence" value="ECO:0007669"/>
    <property type="project" value="UniProtKB-SubCell"/>
</dbReference>
<feature type="transmembrane region" description="Helical" evidence="9">
    <location>
        <begin position="144"/>
        <end position="163"/>
    </location>
</feature>
<evidence type="ECO:0000313" key="11">
    <source>
        <dbReference type="Proteomes" id="UP000572680"/>
    </source>
</evidence>
<dbReference type="GO" id="GO:0009103">
    <property type="term" value="P:lipopolysaccharide biosynthetic process"/>
    <property type="evidence" value="ECO:0007669"/>
    <property type="project" value="UniProtKB-ARBA"/>
</dbReference>
<dbReference type="RefSeq" id="WP_182846705.1">
    <property type="nucleotide sequence ID" value="NZ_BAAALP010000077.1"/>
</dbReference>
<sequence length="524" mass="58521">MAELVRRTARGTGRFLAAHGLFLAALAGAVALRWIAILGFPWIFWFGDSRTYLNAAIQFAPDDLRPSGYSVFLWALRPFESWTVVLAVQHALGALTGVMVYAIVWRGLRAGRPRWRPWAPGLVATPVTLPVLYDAYQIQLEHMLMSDGLFTFLLTAGVTLVLWRRRVSWWAAAPAGLALGAAAMVRSVGLPLIAVVLFCMLLRRAGWRALVSVVAGVAVPLLLYLHWFHGTWGVHTFTKSDQIWMYGRVVDFARCDVIKPRPELEVFCMDHVPPRPRVPARAYQAMWTSDTPFRHFPEDKRSVRANELAGEFVKEAIAKQPGDYLNVVVRDTLRAFEWKREDYPTPWTVAQYDFPVGASQSDMQRLYLDWYTNGRPVIHRVVEPQGAWMRDYQHTFYLRGPFLGIYMLVGLAGVLLRVRRLGGPVLLPWGIALALLVVPAATADFDYRYLLPCIPFAVLAAGLTLAREPRAVAHAPARSGPEAAGEPEAADAPETFDDPEAPDEPETSEGPEAAEESEHEGQRA</sequence>
<dbReference type="Proteomes" id="UP000572680">
    <property type="component" value="Unassembled WGS sequence"/>
</dbReference>
<evidence type="ECO:0000256" key="7">
    <source>
        <dbReference type="ARBA" id="ARBA00023136"/>
    </source>
</evidence>
<organism evidence="10 11">
    <name type="scientific">Actinomadura namibiensis</name>
    <dbReference type="NCBI Taxonomy" id="182080"/>
    <lineage>
        <taxon>Bacteria</taxon>
        <taxon>Bacillati</taxon>
        <taxon>Actinomycetota</taxon>
        <taxon>Actinomycetes</taxon>
        <taxon>Streptosporangiales</taxon>
        <taxon>Thermomonosporaceae</taxon>
        <taxon>Actinomadura</taxon>
    </lineage>
</organism>
<feature type="transmembrane region" description="Helical" evidence="9">
    <location>
        <begin position="425"/>
        <end position="443"/>
    </location>
</feature>
<keyword evidence="3" id="KW-0328">Glycosyltransferase</keyword>
<comment type="caution">
    <text evidence="10">The sequence shown here is derived from an EMBL/GenBank/DDBJ whole genome shotgun (WGS) entry which is preliminary data.</text>
</comment>
<feature type="compositionally biased region" description="Low complexity" evidence="8">
    <location>
        <begin position="475"/>
        <end position="487"/>
    </location>
</feature>
<evidence type="ECO:0000256" key="1">
    <source>
        <dbReference type="ARBA" id="ARBA00004651"/>
    </source>
</evidence>
<feature type="compositionally biased region" description="Acidic residues" evidence="8">
    <location>
        <begin position="488"/>
        <end position="518"/>
    </location>
</feature>
<dbReference type="GO" id="GO:0016763">
    <property type="term" value="F:pentosyltransferase activity"/>
    <property type="evidence" value="ECO:0007669"/>
    <property type="project" value="TreeGrafter"/>
</dbReference>
<evidence type="ECO:0000256" key="8">
    <source>
        <dbReference type="SAM" id="MobiDB-lite"/>
    </source>
</evidence>
<feature type="transmembrane region" description="Helical" evidence="9">
    <location>
        <begin position="169"/>
        <end position="202"/>
    </location>
</feature>
<evidence type="ECO:0000256" key="4">
    <source>
        <dbReference type="ARBA" id="ARBA00022679"/>
    </source>
</evidence>
<keyword evidence="5 9" id="KW-0812">Transmembrane</keyword>
<feature type="region of interest" description="Disordered" evidence="8">
    <location>
        <begin position="474"/>
        <end position="524"/>
    </location>
</feature>
<reference evidence="10 11" key="1">
    <citation type="submission" date="2020-08" db="EMBL/GenBank/DDBJ databases">
        <title>Genomic Encyclopedia of Type Strains, Phase IV (KMG-IV): sequencing the most valuable type-strain genomes for metagenomic binning, comparative biology and taxonomic classification.</title>
        <authorList>
            <person name="Goeker M."/>
        </authorList>
    </citation>
    <scope>NUCLEOTIDE SEQUENCE [LARGE SCALE GENOMIC DNA]</scope>
    <source>
        <strain evidence="10 11">DSM 44197</strain>
    </source>
</reference>
<dbReference type="PANTHER" id="PTHR33908:SF11">
    <property type="entry name" value="MEMBRANE PROTEIN"/>
    <property type="match status" value="1"/>
</dbReference>
<feature type="transmembrane region" description="Helical" evidence="9">
    <location>
        <begin position="82"/>
        <end position="104"/>
    </location>
</feature>
<dbReference type="EMBL" id="JACJIA010000009">
    <property type="protein sequence ID" value="MBA8954667.1"/>
    <property type="molecule type" value="Genomic_DNA"/>
</dbReference>
<protein>
    <recommendedName>
        <fullName evidence="12">Glycosyltransferase RgtA/B/C/D-like domain-containing protein</fullName>
    </recommendedName>
</protein>
<feature type="transmembrane region" description="Helical" evidence="9">
    <location>
        <begin position="21"/>
        <end position="44"/>
    </location>
</feature>
<evidence type="ECO:0000256" key="5">
    <source>
        <dbReference type="ARBA" id="ARBA00022692"/>
    </source>
</evidence>
<evidence type="ECO:0000313" key="10">
    <source>
        <dbReference type="EMBL" id="MBA8954667.1"/>
    </source>
</evidence>
<keyword evidence="2" id="KW-1003">Cell membrane</keyword>
<evidence type="ECO:0000256" key="9">
    <source>
        <dbReference type="SAM" id="Phobius"/>
    </source>
</evidence>
<keyword evidence="6 9" id="KW-1133">Transmembrane helix</keyword>
<accession>A0A7W3LUV0</accession>
<evidence type="ECO:0000256" key="2">
    <source>
        <dbReference type="ARBA" id="ARBA00022475"/>
    </source>
</evidence>
<dbReference type="AlphaFoldDB" id="A0A7W3LUV0"/>
<evidence type="ECO:0000256" key="6">
    <source>
        <dbReference type="ARBA" id="ARBA00022989"/>
    </source>
</evidence>
<name>A0A7W3LUV0_ACTNM</name>
<evidence type="ECO:0000256" key="3">
    <source>
        <dbReference type="ARBA" id="ARBA00022676"/>
    </source>
</evidence>
<keyword evidence="7 9" id="KW-0472">Membrane</keyword>
<comment type="subcellular location">
    <subcellularLocation>
        <location evidence="1">Cell membrane</location>
        <topology evidence="1">Multi-pass membrane protein</topology>
    </subcellularLocation>
</comment>
<dbReference type="InterPro" id="IPR050297">
    <property type="entry name" value="LipidA_mod_glycosyltrf_83"/>
</dbReference>
<gene>
    <name evidence="10" type="ORF">HNR61_006324</name>
</gene>
<proteinExistence type="predicted"/>
<dbReference type="PANTHER" id="PTHR33908">
    <property type="entry name" value="MANNOSYLTRANSFERASE YKCB-RELATED"/>
    <property type="match status" value="1"/>
</dbReference>
<feature type="transmembrane region" description="Helical" evidence="9">
    <location>
        <begin position="396"/>
        <end position="418"/>
    </location>
</feature>
<feature type="transmembrane region" description="Helical" evidence="9">
    <location>
        <begin position="449"/>
        <end position="466"/>
    </location>
</feature>
<evidence type="ECO:0008006" key="12">
    <source>
        <dbReference type="Google" id="ProtNLM"/>
    </source>
</evidence>
<keyword evidence="11" id="KW-1185">Reference proteome</keyword>
<keyword evidence="4" id="KW-0808">Transferase</keyword>